<proteinExistence type="inferred from homology"/>
<dbReference type="Gene3D" id="2.40.70.10">
    <property type="entry name" value="Acid Proteases"/>
    <property type="match status" value="2"/>
</dbReference>
<dbReference type="InterPro" id="IPR033121">
    <property type="entry name" value="PEPTIDASE_A1"/>
</dbReference>
<gene>
    <name evidence="4" type="ORF">BXYJ_LOCUS5280</name>
</gene>
<dbReference type="EMBL" id="CAJFCV020000002">
    <property type="protein sequence ID" value="CAG9101911.1"/>
    <property type="molecule type" value="Genomic_DNA"/>
</dbReference>
<dbReference type="PROSITE" id="PS51767">
    <property type="entry name" value="PEPTIDASE_A1"/>
    <property type="match status" value="1"/>
</dbReference>
<dbReference type="Proteomes" id="UP000582659">
    <property type="component" value="Unassembled WGS sequence"/>
</dbReference>
<dbReference type="EMBL" id="CAJFDI010000002">
    <property type="protein sequence ID" value="CAD5217887.1"/>
    <property type="molecule type" value="Genomic_DNA"/>
</dbReference>
<reference evidence="5" key="2">
    <citation type="submission" date="2020-08" db="EMBL/GenBank/DDBJ databases">
        <authorList>
            <person name="Kikuchi T."/>
        </authorList>
    </citation>
    <scope>NUCLEOTIDE SEQUENCE</scope>
    <source>
        <strain evidence="4">Ka4C1</strain>
    </source>
</reference>
<organism evidence="6 8">
    <name type="scientific">Bursaphelenchus xylophilus</name>
    <name type="common">Pinewood nematode worm</name>
    <name type="synonym">Aphelenchoides xylophilus</name>
    <dbReference type="NCBI Taxonomy" id="6326"/>
    <lineage>
        <taxon>Eukaryota</taxon>
        <taxon>Metazoa</taxon>
        <taxon>Ecdysozoa</taxon>
        <taxon>Nematoda</taxon>
        <taxon>Chromadorea</taxon>
        <taxon>Rhabditida</taxon>
        <taxon>Tylenchina</taxon>
        <taxon>Tylenchomorpha</taxon>
        <taxon>Aphelenchoidea</taxon>
        <taxon>Aphelenchoididae</taxon>
        <taxon>Bursaphelenchus</taxon>
    </lineage>
</organism>
<evidence type="ECO:0000256" key="2">
    <source>
        <dbReference type="SAM" id="SignalP"/>
    </source>
</evidence>
<evidence type="ECO:0000313" key="8">
    <source>
        <dbReference type="WBParaSite" id="BXY_1573800.1"/>
    </source>
</evidence>
<feature type="signal peptide" evidence="2">
    <location>
        <begin position="1"/>
        <end position="18"/>
    </location>
</feature>
<dbReference type="PANTHER" id="PTHR47966:SF51">
    <property type="entry name" value="BETA-SITE APP-CLEAVING ENZYME, ISOFORM A-RELATED"/>
    <property type="match status" value="1"/>
</dbReference>
<dbReference type="InterPro" id="IPR001461">
    <property type="entry name" value="Aspartic_peptidase_A1"/>
</dbReference>
<dbReference type="GO" id="GO:0006508">
    <property type="term" value="P:proteolysis"/>
    <property type="evidence" value="ECO:0007669"/>
    <property type="project" value="InterPro"/>
</dbReference>
<dbReference type="SMR" id="A0A1I7SRS1"/>
<dbReference type="GO" id="GO:0004190">
    <property type="term" value="F:aspartic-type endopeptidase activity"/>
    <property type="evidence" value="ECO:0007669"/>
    <property type="project" value="InterPro"/>
</dbReference>
<evidence type="ECO:0000313" key="5">
    <source>
        <dbReference type="EMBL" id="CAG9101911.1"/>
    </source>
</evidence>
<keyword evidence="2" id="KW-0732">Signal</keyword>
<dbReference type="Proteomes" id="UP000659654">
    <property type="component" value="Unassembled WGS sequence"/>
</dbReference>
<comment type="similarity">
    <text evidence="1">Belongs to the peptidase A1 family.</text>
</comment>
<evidence type="ECO:0000259" key="3">
    <source>
        <dbReference type="PROSITE" id="PS51767"/>
    </source>
</evidence>
<dbReference type="InterPro" id="IPR021109">
    <property type="entry name" value="Peptidase_aspartic_dom_sf"/>
</dbReference>
<evidence type="ECO:0000313" key="6">
    <source>
        <dbReference type="Proteomes" id="UP000095284"/>
    </source>
</evidence>
<accession>A0A1I7SRS1</accession>
<feature type="domain" description="Peptidase A1" evidence="3">
    <location>
        <begin position="23"/>
        <end position="334"/>
    </location>
</feature>
<dbReference type="AlphaFoldDB" id="A0A1I7SRS1"/>
<keyword evidence="7" id="KW-1185">Reference proteome</keyword>
<reference evidence="8" key="1">
    <citation type="submission" date="2016-11" db="UniProtKB">
        <authorList>
            <consortium name="WormBaseParasite"/>
        </authorList>
    </citation>
    <scope>IDENTIFICATION</scope>
</reference>
<name>A0A1I7SRS1_BURXY</name>
<sequence>MVLLKLFFLLFLTQQCHGYVNNFKMSIFFNDQPTKVRYLLIDLATSESFALHSKEFAEIYGDENTFDSAASDTFKSLNETLKLSYAEELNTNSSAVTGVLGEDDVTVVMSFVEGEFLVAKEMSGNDIPIGRFDGSAAAGRIGFSKKKDTKTNLRDGLLDDGPLKVLCLDTSVAKDGSKKYTTIASGGYVYHDNFRTKVSSLPSSDGLWKFNVNKISIGKSTFSTVYPATLSTTYNGLTLPEPIFQRLIRLLNAQFDRERGRYLVFCNLNRDILISVNSNVIPIQYDAYTETIYKSNWCGLKVRSTKERKIVLGAPFYTNNGICLDFQNETIHFYDASPRERINNYVITGNFRKNGITKTVFEERI</sequence>
<dbReference type="PANTHER" id="PTHR47966">
    <property type="entry name" value="BETA-SITE APP-CLEAVING ENZYME, ISOFORM A-RELATED"/>
    <property type="match status" value="1"/>
</dbReference>
<evidence type="ECO:0000313" key="4">
    <source>
        <dbReference type="EMBL" id="CAD5217887.1"/>
    </source>
</evidence>
<dbReference type="OrthoDB" id="771136at2759"/>
<dbReference type="SUPFAM" id="SSF50630">
    <property type="entry name" value="Acid proteases"/>
    <property type="match status" value="1"/>
</dbReference>
<dbReference type="Proteomes" id="UP000095284">
    <property type="component" value="Unplaced"/>
</dbReference>
<feature type="chain" id="PRO_5035399970" evidence="2">
    <location>
        <begin position="19"/>
        <end position="365"/>
    </location>
</feature>
<protein>
    <submittedName>
        <fullName evidence="4">(pine wood nematode) hypothetical protein</fullName>
    </submittedName>
    <submittedName>
        <fullName evidence="8">Peptidase A1 domain-containing protein</fullName>
    </submittedName>
</protein>
<evidence type="ECO:0000313" key="7">
    <source>
        <dbReference type="Proteomes" id="UP000659654"/>
    </source>
</evidence>
<dbReference type="Pfam" id="PF00026">
    <property type="entry name" value="Asp"/>
    <property type="match status" value="1"/>
</dbReference>
<evidence type="ECO:0000256" key="1">
    <source>
        <dbReference type="ARBA" id="ARBA00007447"/>
    </source>
</evidence>
<dbReference type="WBParaSite" id="BXY_1573800.1">
    <property type="protein sequence ID" value="BXY_1573800.1"/>
    <property type="gene ID" value="BXY_1573800"/>
</dbReference>